<reference evidence="8" key="1">
    <citation type="submission" date="2017-02" db="UniProtKB">
        <authorList>
            <consortium name="WormBaseParasite"/>
        </authorList>
    </citation>
    <scope>IDENTIFICATION</scope>
</reference>
<evidence type="ECO:0000256" key="3">
    <source>
        <dbReference type="ARBA" id="ARBA00022559"/>
    </source>
</evidence>
<keyword evidence="7" id="KW-1185">Reference proteome</keyword>
<feature type="chain" id="PRO_5043121456" evidence="5">
    <location>
        <begin position="24"/>
        <end position="304"/>
    </location>
</feature>
<keyword evidence="4" id="KW-0325">Glycoprotein</keyword>
<keyword evidence="3" id="KW-0560">Oxidoreductase</keyword>
<dbReference type="Gene3D" id="1.10.640.10">
    <property type="entry name" value="Haem peroxidase domain superfamily, animal type"/>
    <property type="match status" value="1"/>
</dbReference>
<evidence type="ECO:0000256" key="4">
    <source>
        <dbReference type="ARBA" id="ARBA00023180"/>
    </source>
</evidence>
<reference evidence="6 7" key="2">
    <citation type="submission" date="2018-11" db="EMBL/GenBank/DDBJ databases">
        <authorList>
            <consortium name="Pathogen Informatics"/>
        </authorList>
    </citation>
    <scope>NUCLEOTIDE SEQUENCE [LARGE SCALE GENOMIC DNA]</scope>
</reference>
<proteinExistence type="predicted"/>
<sequence>MTLFWQLWLLLLLLLSVAKQCSTQEDVHARQRRSNIPCGTSFTPCSNGPLDFDDNNGIIDDDGEETLIANSQIPRLKNSDEELEEIVSRKNLLTAIKDARSDMNDLFNRTERSLFIVSNDQTLSQAEINWSEMYRIDRYAKDLSYSALTSIKTTQQLQRLGLSPAQIVFGLPAMELEKTALSEICPVNAIVECVGNNYRTISGHCNNVNYPLRGAIYEPMQRFLKPDYADEVSKPRASTIGAPLPSARRVSVQLVTEPAEEHNVCTMMVAQWAMFIYEDIAQIGSNRLFNGNRSLSSLKITHNT</sequence>
<dbReference type="SUPFAM" id="SSF48113">
    <property type="entry name" value="Heme-dependent peroxidases"/>
    <property type="match status" value="1"/>
</dbReference>
<feature type="signal peptide" evidence="5">
    <location>
        <begin position="1"/>
        <end position="23"/>
    </location>
</feature>
<dbReference type="InterPro" id="IPR010255">
    <property type="entry name" value="Haem_peroxidase_sf"/>
</dbReference>
<evidence type="ECO:0000256" key="1">
    <source>
        <dbReference type="ARBA" id="ARBA00004613"/>
    </source>
</evidence>
<gene>
    <name evidence="6" type="ORF">ASIM_LOCUS18261</name>
</gene>
<organism evidence="8">
    <name type="scientific">Anisakis simplex</name>
    <name type="common">Herring worm</name>
    <dbReference type="NCBI Taxonomy" id="6269"/>
    <lineage>
        <taxon>Eukaryota</taxon>
        <taxon>Metazoa</taxon>
        <taxon>Ecdysozoa</taxon>
        <taxon>Nematoda</taxon>
        <taxon>Chromadorea</taxon>
        <taxon>Rhabditida</taxon>
        <taxon>Spirurina</taxon>
        <taxon>Ascaridomorpha</taxon>
        <taxon>Ascaridoidea</taxon>
        <taxon>Anisakidae</taxon>
        <taxon>Anisakis</taxon>
        <taxon>Anisakis simplex complex</taxon>
    </lineage>
</organism>
<dbReference type="PROSITE" id="PS50292">
    <property type="entry name" value="PEROXIDASE_3"/>
    <property type="match status" value="1"/>
</dbReference>
<dbReference type="Pfam" id="PF03098">
    <property type="entry name" value="An_peroxidase"/>
    <property type="match status" value="1"/>
</dbReference>
<evidence type="ECO:0000313" key="8">
    <source>
        <dbReference type="WBParaSite" id="ASIM_0001886401-mRNA-1"/>
    </source>
</evidence>
<dbReference type="GO" id="GO:0004601">
    <property type="term" value="F:peroxidase activity"/>
    <property type="evidence" value="ECO:0007669"/>
    <property type="project" value="UniProtKB-KW"/>
</dbReference>
<dbReference type="InterPro" id="IPR019791">
    <property type="entry name" value="Haem_peroxidase_animal"/>
</dbReference>
<protein>
    <submittedName>
        <fullName evidence="8">Peroxidase</fullName>
    </submittedName>
</protein>
<name>A0A0M3KD12_ANISI</name>
<dbReference type="Proteomes" id="UP000267096">
    <property type="component" value="Unassembled WGS sequence"/>
</dbReference>
<evidence type="ECO:0000313" key="6">
    <source>
        <dbReference type="EMBL" id="VDK64020.1"/>
    </source>
</evidence>
<keyword evidence="3" id="KW-0575">Peroxidase</keyword>
<dbReference type="PANTHER" id="PTHR11475">
    <property type="entry name" value="OXIDASE/PEROXIDASE"/>
    <property type="match status" value="1"/>
</dbReference>
<comment type="subcellular location">
    <subcellularLocation>
        <location evidence="1">Secreted</location>
    </subcellularLocation>
</comment>
<dbReference type="OrthoDB" id="823504at2759"/>
<dbReference type="GO" id="GO:0005576">
    <property type="term" value="C:extracellular region"/>
    <property type="evidence" value="ECO:0007669"/>
    <property type="project" value="UniProtKB-SubCell"/>
</dbReference>
<dbReference type="AlphaFoldDB" id="A0A0M3KD12"/>
<dbReference type="PANTHER" id="PTHR11475:SF4">
    <property type="entry name" value="CHORION PEROXIDASE"/>
    <property type="match status" value="1"/>
</dbReference>
<evidence type="ECO:0000256" key="2">
    <source>
        <dbReference type="ARBA" id="ARBA00022525"/>
    </source>
</evidence>
<accession>A0A0M3KD12</accession>
<dbReference type="WBParaSite" id="ASIM_0001886401-mRNA-1">
    <property type="protein sequence ID" value="ASIM_0001886401-mRNA-1"/>
    <property type="gene ID" value="ASIM_0001886401"/>
</dbReference>
<dbReference type="EMBL" id="UYRR01035242">
    <property type="protein sequence ID" value="VDK64020.1"/>
    <property type="molecule type" value="Genomic_DNA"/>
</dbReference>
<evidence type="ECO:0000256" key="5">
    <source>
        <dbReference type="SAM" id="SignalP"/>
    </source>
</evidence>
<dbReference type="InterPro" id="IPR037120">
    <property type="entry name" value="Haem_peroxidase_sf_animal"/>
</dbReference>
<keyword evidence="5" id="KW-0732">Signal</keyword>
<keyword evidence="2" id="KW-0964">Secreted</keyword>
<dbReference type="GO" id="GO:0006979">
    <property type="term" value="P:response to oxidative stress"/>
    <property type="evidence" value="ECO:0007669"/>
    <property type="project" value="InterPro"/>
</dbReference>
<evidence type="ECO:0000313" key="7">
    <source>
        <dbReference type="Proteomes" id="UP000267096"/>
    </source>
</evidence>
<dbReference type="GO" id="GO:0020037">
    <property type="term" value="F:heme binding"/>
    <property type="evidence" value="ECO:0007669"/>
    <property type="project" value="InterPro"/>
</dbReference>